<name>A0A1I6L255_9EURY</name>
<reference evidence="1 2" key="1">
    <citation type="submission" date="2016-10" db="EMBL/GenBank/DDBJ databases">
        <authorList>
            <person name="de Groot N.N."/>
        </authorList>
    </citation>
    <scope>NUCLEOTIDE SEQUENCE [LARGE SCALE GENOMIC DNA]</scope>
    <source>
        <strain evidence="1 2">CGMCC 1.10457</strain>
    </source>
</reference>
<sequence length="258" mass="29095">MVSEACPTNPREASGLDPEAVHVVYTAQGTRGTVDSIDFDLGEALADMDDDNRTIVVRLLEIYEALVSQNEAEEGEPVTAYKSIDIEALPNVLDRTAWEGSATQIAGRLASNLILTHPLPNANHRTAVALVQFYLRRFDASFMLPETVTGTEEWHAWVDEYITDSKRLLTVRRNNVLFKHLRRFGTTTVERKHGVEIDLPDYELDMYPSEAKQIYATEHEHLWITFVEDAVERAEKPELRDAPGLSKAAFADAIRDLR</sequence>
<organism evidence="1 2">
    <name type="scientific">Halomicrobium zhouii</name>
    <dbReference type="NCBI Taxonomy" id="767519"/>
    <lineage>
        <taxon>Archaea</taxon>
        <taxon>Methanobacteriati</taxon>
        <taxon>Methanobacteriota</taxon>
        <taxon>Stenosarchaea group</taxon>
        <taxon>Halobacteria</taxon>
        <taxon>Halobacteriales</taxon>
        <taxon>Haloarculaceae</taxon>
        <taxon>Halomicrobium</taxon>
    </lineage>
</organism>
<evidence type="ECO:0000313" key="2">
    <source>
        <dbReference type="Proteomes" id="UP000199062"/>
    </source>
</evidence>
<protein>
    <recommendedName>
        <fullName evidence="3">Fido domain-containing protein</fullName>
    </recommendedName>
</protein>
<evidence type="ECO:0008006" key="3">
    <source>
        <dbReference type="Google" id="ProtNLM"/>
    </source>
</evidence>
<dbReference type="InterPro" id="IPR058485">
    <property type="entry name" value="DUF8172"/>
</dbReference>
<dbReference type="AlphaFoldDB" id="A0A1I6L255"/>
<dbReference type="EMBL" id="FOZK01000002">
    <property type="protein sequence ID" value="SFR97554.1"/>
    <property type="molecule type" value="Genomic_DNA"/>
</dbReference>
<evidence type="ECO:0000313" key="1">
    <source>
        <dbReference type="EMBL" id="SFR97554.1"/>
    </source>
</evidence>
<gene>
    <name evidence="1" type="ORF">SAMN05216559_1873</name>
</gene>
<dbReference type="Pfam" id="PF26511">
    <property type="entry name" value="DUF8172"/>
    <property type="match status" value="1"/>
</dbReference>
<keyword evidence="2" id="KW-1185">Reference proteome</keyword>
<dbReference type="Proteomes" id="UP000199062">
    <property type="component" value="Unassembled WGS sequence"/>
</dbReference>
<accession>A0A1I6L255</accession>
<proteinExistence type="predicted"/>